<evidence type="ECO:0000313" key="1">
    <source>
        <dbReference type="EMBL" id="KAG2660410.1"/>
    </source>
</evidence>
<name>A0A8T0XKF7_PANVG</name>
<dbReference type="AlphaFoldDB" id="A0A8T0XKF7"/>
<gene>
    <name evidence="1" type="ORF">PVAP13_1KG486905</name>
</gene>
<protein>
    <submittedName>
        <fullName evidence="1">Uncharacterized protein</fullName>
    </submittedName>
</protein>
<dbReference type="Proteomes" id="UP000823388">
    <property type="component" value="Chromosome 1K"/>
</dbReference>
<reference evidence="1" key="1">
    <citation type="submission" date="2020-05" db="EMBL/GenBank/DDBJ databases">
        <title>WGS assembly of Panicum virgatum.</title>
        <authorList>
            <person name="Lovell J.T."/>
            <person name="Jenkins J."/>
            <person name="Shu S."/>
            <person name="Juenger T.E."/>
            <person name="Schmutz J."/>
        </authorList>
    </citation>
    <scope>NUCLEOTIDE SEQUENCE</scope>
    <source>
        <strain evidence="1">AP13</strain>
    </source>
</reference>
<proteinExistence type="predicted"/>
<keyword evidence="2" id="KW-1185">Reference proteome</keyword>
<comment type="caution">
    <text evidence="1">The sequence shown here is derived from an EMBL/GenBank/DDBJ whole genome shotgun (WGS) entry which is preliminary data.</text>
</comment>
<accession>A0A8T0XKF7</accession>
<dbReference type="EMBL" id="CM029037">
    <property type="protein sequence ID" value="KAG2660410.1"/>
    <property type="molecule type" value="Genomic_DNA"/>
</dbReference>
<evidence type="ECO:0000313" key="2">
    <source>
        <dbReference type="Proteomes" id="UP000823388"/>
    </source>
</evidence>
<organism evidence="1 2">
    <name type="scientific">Panicum virgatum</name>
    <name type="common">Blackwell switchgrass</name>
    <dbReference type="NCBI Taxonomy" id="38727"/>
    <lineage>
        <taxon>Eukaryota</taxon>
        <taxon>Viridiplantae</taxon>
        <taxon>Streptophyta</taxon>
        <taxon>Embryophyta</taxon>
        <taxon>Tracheophyta</taxon>
        <taxon>Spermatophyta</taxon>
        <taxon>Magnoliopsida</taxon>
        <taxon>Liliopsida</taxon>
        <taxon>Poales</taxon>
        <taxon>Poaceae</taxon>
        <taxon>PACMAD clade</taxon>
        <taxon>Panicoideae</taxon>
        <taxon>Panicodae</taxon>
        <taxon>Paniceae</taxon>
        <taxon>Panicinae</taxon>
        <taxon>Panicum</taxon>
        <taxon>Panicum sect. Hiantes</taxon>
    </lineage>
</organism>
<sequence>MTRVVVAAAGVAAVSKSEARSAAAGDAMLVAAQRKSRTSAIHNLSAMSDPSPSQTAMVTPMPMPMPMPSGSAATMEDGGSHLQQHHPSIQLAVRPIHHHPRVMELPYIFPSYLYVCNCWVVDIEAVKFHIAQYCVSHLHNVFAIADF</sequence>